<dbReference type="PANTHER" id="PTHR30289:SF1">
    <property type="entry name" value="PEBP (PHOSPHATIDYLETHANOLAMINE-BINDING PROTEIN) FAMILY PROTEIN"/>
    <property type="match status" value="1"/>
</dbReference>
<dbReference type="InterPro" id="IPR005247">
    <property type="entry name" value="YbhB_YbcL/LppC-like"/>
</dbReference>
<dbReference type="STRING" id="1123010.SAMN02745724_00808"/>
<dbReference type="InterPro" id="IPR036610">
    <property type="entry name" value="PEBP-like_sf"/>
</dbReference>
<evidence type="ECO:0000256" key="1">
    <source>
        <dbReference type="SAM" id="SignalP"/>
    </source>
</evidence>
<dbReference type="Gene3D" id="3.90.280.10">
    <property type="entry name" value="PEBP-like"/>
    <property type="match status" value="1"/>
</dbReference>
<organism evidence="2 3">
    <name type="scientific">Pseudoalteromonas denitrificans DSM 6059</name>
    <dbReference type="NCBI Taxonomy" id="1123010"/>
    <lineage>
        <taxon>Bacteria</taxon>
        <taxon>Pseudomonadati</taxon>
        <taxon>Pseudomonadota</taxon>
        <taxon>Gammaproteobacteria</taxon>
        <taxon>Alteromonadales</taxon>
        <taxon>Pseudoalteromonadaceae</taxon>
        <taxon>Pseudoalteromonas</taxon>
    </lineage>
</organism>
<name>A0A1I1G449_9GAMM</name>
<keyword evidence="3" id="KW-1185">Reference proteome</keyword>
<protein>
    <submittedName>
        <fullName evidence="2">Phospholipid-binding protein, PBP family</fullName>
    </submittedName>
</protein>
<reference evidence="2 3" key="1">
    <citation type="submission" date="2016-10" db="EMBL/GenBank/DDBJ databases">
        <authorList>
            <person name="de Groot N.N."/>
        </authorList>
    </citation>
    <scope>NUCLEOTIDE SEQUENCE [LARGE SCALE GENOMIC DNA]</scope>
    <source>
        <strain evidence="2 3">DSM 6059</strain>
    </source>
</reference>
<accession>A0A1I1G449</accession>
<dbReference type="SUPFAM" id="SSF49777">
    <property type="entry name" value="PEBP-like"/>
    <property type="match status" value="1"/>
</dbReference>
<sequence>MKNNIVKSLPLISILYLGLFSSVSAGSFELSSQDISHGELMSKTHEFNGFGCSGSDLSPHLKWSGAPKGTKSFAITAYDPDAPTGSGWWHWQIVNISNNINEVITGAGNITKDLAPKGSNQIINDYGIRGFGGACPPSGHGIHHYRFTVHALSVEKLEIPPSASGALAGYMINANTLESRTIESLYKRD</sequence>
<dbReference type="RefSeq" id="WP_425439272.1">
    <property type="nucleotide sequence ID" value="NZ_FOLO01000004.1"/>
</dbReference>
<dbReference type="Pfam" id="PF01161">
    <property type="entry name" value="PBP"/>
    <property type="match status" value="1"/>
</dbReference>
<dbReference type="PANTHER" id="PTHR30289">
    <property type="entry name" value="UNCHARACTERIZED PROTEIN YBCL-RELATED"/>
    <property type="match status" value="1"/>
</dbReference>
<dbReference type="CDD" id="cd00865">
    <property type="entry name" value="PEBP_bact_arch"/>
    <property type="match status" value="1"/>
</dbReference>
<proteinExistence type="predicted"/>
<feature type="chain" id="PRO_5011727086" evidence="1">
    <location>
        <begin position="26"/>
        <end position="189"/>
    </location>
</feature>
<keyword evidence="1" id="KW-0732">Signal</keyword>
<evidence type="ECO:0000313" key="2">
    <source>
        <dbReference type="EMBL" id="SFC06374.1"/>
    </source>
</evidence>
<feature type="signal peptide" evidence="1">
    <location>
        <begin position="1"/>
        <end position="25"/>
    </location>
</feature>
<dbReference type="InterPro" id="IPR008914">
    <property type="entry name" value="PEBP"/>
</dbReference>
<dbReference type="NCBIfam" id="TIGR00481">
    <property type="entry name" value="YbhB/YbcL family Raf kinase inhibitor-like protein"/>
    <property type="match status" value="1"/>
</dbReference>
<evidence type="ECO:0000313" key="3">
    <source>
        <dbReference type="Proteomes" id="UP000198862"/>
    </source>
</evidence>
<gene>
    <name evidence="2" type="ORF">SAMN02745724_00808</name>
</gene>
<dbReference type="AlphaFoldDB" id="A0A1I1G449"/>
<dbReference type="Proteomes" id="UP000198862">
    <property type="component" value="Unassembled WGS sequence"/>
</dbReference>
<dbReference type="EMBL" id="FOLO01000004">
    <property type="protein sequence ID" value="SFC06374.1"/>
    <property type="molecule type" value="Genomic_DNA"/>
</dbReference>